<evidence type="ECO:0000256" key="6">
    <source>
        <dbReference type="ARBA" id="ARBA00022692"/>
    </source>
</evidence>
<keyword evidence="5" id="KW-0997">Cell inner membrane</keyword>
<keyword evidence="14" id="KW-1185">Reference proteome</keyword>
<evidence type="ECO:0000256" key="3">
    <source>
        <dbReference type="ARBA" id="ARBA00022475"/>
    </source>
</evidence>
<evidence type="ECO:0000256" key="5">
    <source>
        <dbReference type="ARBA" id="ARBA00022519"/>
    </source>
</evidence>
<evidence type="ECO:0000256" key="9">
    <source>
        <dbReference type="ARBA" id="ARBA00025772"/>
    </source>
</evidence>
<evidence type="ECO:0000256" key="8">
    <source>
        <dbReference type="ARBA" id="ARBA00023136"/>
    </source>
</evidence>
<dbReference type="Gene3D" id="3.30.700.10">
    <property type="entry name" value="Glycoprotein, Type 4 Pilin"/>
    <property type="match status" value="1"/>
</dbReference>
<feature type="domain" description="General secretion pathway GspH" evidence="12">
    <location>
        <begin position="43"/>
        <end position="100"/>
    </location>
</feature>
<keyword evidence="3" id="KW-1003">Cell membrane</keyword>
<evidence type="ECO:0000313" key="13">
    <source>
        <dbReference type="EMBL" id="MDQ9092659.1"/>
    </source>
</evidence>
<dbReference type="PROSITE" id="PS00409">
    <property type="entry name" value="PROKAR_NTER_METHYL"/>
    <property type="match status" value="1"/>
</dbReference>
<keyword evidence="6 11" id="KW-0812">Transmembrane</keyword>
<dbReference type="Proteomes" id="UP001226574">
    <property type="component" value="Unassembled WGS sequence"/>
</dbReference>
<gene>
    <name evidence="13" type="ORF">RC083_13765</name>
</gene>
<keyword evidence="4" id="KW-0488">Methylation</keyword>
<keyword evidence="7 11" id="KW-1133">Transmembrane helix</keyword>
<evidence type="ECO:0000313" key="14">
    <source>
        <dbReference type="Proteomes" id="UP001226574"/>
    </source>
</evidence>
<dbReference type="EMBL" id="JAVIFY010000010">
    <property type="protein sequence ID" value="MDQ9092659.1"/>
    <property type="molecule type" value="Genomic_DNA"/>
</dbReference>
<sequence length="150" mass="16499">MIRTAAGFTLVELMIVVGIVAIMAVLAFPSFSQQIMQDRVVTTANQLNSVYKYARSEAVKRDRDIKLIVSGTKWQVKASVDGVDTVLKEFVIQHQGVTVGLVDRTVWSTGEISAASQILIKDDNEKTVDYYLCILKSGQNWLAEQSAACA</sequence>
<organism evidence="13 14">
    <name type="scientific">Pseudoalteromonas haloplanktis</name>
    <name type="common">Alteromonas haloplanktis</name>
    <dbReference type="NCBI Taxonomy" id="228"/>
    <lineage>
        <taxon>Bacteria</taxon>
        <taxon>Pseudomonadati</taxon>
        <taxon>Pseudomonadota</taxon>
        <taxon>Gammaproteobacteria</taxon>
        <taxon>Alteromonadales</taxon>
        <taxon>Pseudoalteromonadaceae</taxon>
        <taxon>Pseudoalteromonas</taxon>
    </lineage>
</organism>
<comment type="subcellular location">
    <subcellularLocation>
        <location evidence="1">Cell inner membrane</location>
        <topology evidence="1">Single-pass membrane protein</topology>
    </subcellularLocation>
</comment>
<proteinExistence type="inferred from homology"/>
<dbReference type="Pfam" id="PF07963">
    <property type="entry name" value="N_methyl"/>
    <property type="match status" value="1"/>
</dbReference>
<evidence type="ECO:0000256" key="4">
    <source>
        <dbReference type="ARBA" id="ARBA00022481"/>
    </source>
</evidence>
<dbReference type="Pfam" id="PF12019">
    <property type="entry name" value="GspH"/>
    <property type="match status" value="1"/>
</dbReference>
<keyword evidence="8 11" id="KW-0472">Membrane</keyword>
<protein>
    <recommendedName>
        <fullName evidence="2">Type II secretion system protein H</fullName>
    </recommendedName>
    <alternativeName>
        <fullName evidence="10">General secretion pathway protein H</fullName>
    </alternativeName>
</protein>
<feature type="transmembrane region" description="Helical" evidence="11">
    <location>
        <begin position="6"/>
        <end position="29"/>
    </location>
</feature>
<evidence type="ECO:0000256" key="11">
    <source>
        <dbReference type="SAM" id="Phobius"/>
    </source>
</evidence>
<dbReference type="InterPro" id="IPR045584">
    <property type="entry name" value="Pilin-like"/>
</dbReference>
<dbReference type="NCBIfam" id="TIGR02532">
    <property type="entry name" value="IV_pilin_GFxxxE"/>
    <property type="match status" value="1"/>
</dbReference>
<reference evidence="13 14" key="1">
    <citation type="submission" date="2023-08" db="EMBL/GenBank/DDBJ databases">
        <title>Pseudoalteromonas haloplanktis LL1 genome.</title>
        <authorList>
            <person name="Wu S."/>
        </authorList>
    </citation>
    <scope>NUCLEOTIDE SEQUENCE [LARGE SCALE GENOMIC DNA]</scope>
    <source>
        <strain evidence="13 14">LL1</strain>
    </source>
</reference>
<dbReference type="InterPro" id="IPR012902">
    <property type="entry name" value="N_methyl_site"/>
</dbReference>
<comment type="caution">
    <text evidence="13">The sequence shown here is derived from an EMBL/GenBank/DDBJ whole genome shotgun (WGS) entry which is preliminary data.</text>
</comment>
<accession>A0ABU1BDU0</accession>
<evidence type="ECO:0000256" key="2">
    <source>
        <dbReference type="ARBA" id="ARBA00021549"/>
    </source>
</evidence>
<comment type="similarity">
    <text evidence="9">Belongs to the GSP H family.</text>
</comment>
<dbReference type="InterPro" id="IPR022346">
    <property type="entry name" value="T2SS_GspH"/>
</dbReference>
<evidence type="ECO:0000256" key="7">
    <source>
        <dbReference type="ARBA" id="ARBA00022989"/>
    </source>
</evidence>
<dbReference type="RefSeq" id="WP_138555600.1">
    <property type="nucleotide sequence ID" value="NZ_JAVIFY010000010.1"/>
</dbReference>
<evidence type="ECO:0000256" key="1">
    <source>
        <dbReference type="ARBA" id="ARBA00004377"/>
    </source>
</evidence>
<evidence type="ECO:0000259" key="12">
    <source>
        <dbReference type="Pfam" id="PF12019"/>
    </source>
</evidence>
<name>A0ABU1BDU0_PSEHA</name>
<dbReference type="SUPFAM" id="SSF54523">
    <property type="entry name" value="Pili subunits"/>
    <property type="match status" value="1"/>
</dbReference>
<evidence type="ECO:0000256" key="10">
    <source>
        <dbReference type="ARBA" id="ARBA00030775"/>
    </source>
</evidence>